<dbReference type="Pfam" id="PF00494">
    <property type="entry name" value="SQS_PSY"/>
    <property type="match status" value="1"/>
</dbReference>
<protein>
    <submittedName>
        <fullName evidence="1">Squalene/phytoene synthase family protein</fullName>
    </submittedName>
</protein>
<keyword evidence="2" id="KW-1185">Reference proteome</keyword>
<organism evidence="1 2">
    <name type="scientific">Sphingorhabdus arenilitoris</name>
    <dbReference type="NCBI Taxonomy" id="1490041"/>
    <lineage>
        <taxon>Bacteria</taxon>
        <taxon>Pseudomonadati</taxon>
        <taxon>Pseudomonadota</taxon>
        <taxon>Alphaproteobacteria</taxon>
        <taxon>Sphingomonadales</taxon>
        <taxon>Sphingomonadaceae</taxon>
        <taxon>Sphingorhabdus</taxon>
    </lineage>
</organism>
<proteinExistence type="predicted"/>
<reference evidence="2" key="1">
    <citation type="journal article" date="2019" name="Int. J. Syst. Evol. Microbiol.">
        <title>The Global Catalogue of Microorganisms (GCM) 10K type strain sequencing project: providing services to taxonomists for standard genome sequencing and annotation.</title>
        <authorList>
            <consortium name="The Broad Institute Genomics Platform"/>
            <consortium name="The Broad Institute Genome Sequencing Center for Infectious Disease"/>
            <person name="Wu L."/>
            <person name="Ma J."/>
        </authorList>
    </citation>
    <scope>NUCLEOTIDE SEQUENCE [LARGE SCALE GENOMIC DNA]</scope>
    <source>
        <strain evidence="2">CECT 8531</strain>
    </source>
</reference>
<dbReference type="InterPro" id="IPR002060">
    <property type="entry name" value="Squ/phyt_synthse"/>
</dbReference>
<gene>
    <name evidence="1" type="ORF">ACFOWX_06375</name>
</gene>
<name>A0ABV8RF83_9SPHN</name>
<evidence type="ECO:0000313" key="1">
    <source>
        <dbReference type="EMBL" id="MFC4292038.1"/>
    </source>
</evidence>
<dbReference type="Proteomes" id="UP001595887">
    <property type="component" value="Unassembled WGS sequence"/>
</dbReference>
<dbReference type="EMBL" id="JBHSDH010000013">
    <property type="protein sequence ID" value="MFC4292038.1"/>
    <property type="molecule type" value="Genomic_DNA"/>
</dbReference>
<accession>A0ABV8RF83</accession>
<evidence type="ECO:0000313" key="2">
    <source>
        <dbReference type="Proteomes" id="UP001595887"/>
    </source>
</evidence>
<dbReference type="RefSeq" id="WP_381422390.1">
    <property type="nucleotide sequence ID" value="NZ_JBHSDH010000013.1"/>
</dbReference>
<dbReference type="SUPFAM" id="SSF48576">
    <property type="entry name" value="Terpenoid synthases"/>
    <property type="match status" value="1"/>
</dbReference>
<comment type="caution">
    <text evidence="1">The sequence shown here is derived from an EMBL/GenBank/DDBJ whole genome shotgun (WGS) entry which is preliminary data.</text>
</comment>
<sequence>MKLDINALKPPKRLAVAYAPRDAKAALTLLLLFDERLGQILERTSEPLIGQMRLAWWRDIIGKEAEARPSGEPLIALLNDVNLPLINDAMLNILSGWEELIAAEQWDEMTLRRHATHRATGLFEGYAKLFGGPYDETQLIEAGARWALADCLHYCRDQQQHDAVTAWILDSSKMKLPRHLRPLSILTKSAGDHISGFALLWHALTGR</sequence>
<dbReference type="InterPro" id="IPR008949">
    <property type="entry name" value="Isoprenoid_synthase_dom_sf"/>
</dbReference>